<keyword evidence="4 7" id="KW-0812">Transmembrane</keyword>
<comment type="similarity">
    <text evidence="7">Belongs to the binding-protein-dependent transport system permease family.</text>
</comment>
<sequence length="258" mass="27322">MTPRHGRAVAAHVLPPTAAVLVVLAAWWAVTAWTPLPAYLLPSPGAVITALVENWRTVLWPATAVTGAETLFGLGVGVIAAFLIALVVHTVTPLRRAIEPLLVATQTVPVAVLAPLLTIALGYGIAPKVVVVALLTFFPVTVSLLAGMEGVDPAVIATMRTLWARPAAILWRVRLPAALPQAFAGLRIAVTFAPVSAVFGEYAGASEGLGYHMIQAIPRLRTDVVLAEVVILTAMTALLYLLVAWLEHVACPWRPRGR</sequence>
<dbReference type="RefSeq" id="WP_158036553.1">
    <property type="nucleotide sequence ID" value="NZ_BAAAZV010000011.1"/>
</dbReference>
<feature type="domain" description="ABC transmembrane type-1" evidence="8">
    <location>
        <begin position="59"/>
        <end position="243"/>
    </location>
</feature>
<dbReference type="EMBL" id="WBKA01000005">
    <property type="protein sequence ID" value="KAB1631700.1"/>
    <property type="molecule type" value="Genomic_DNA"/>
</dbReference>
<comment type="caution">
    <text evidence="9">The sequence shown here is derived from an EMBL/GenBank/DDBJ whole genome shotgun (WGS) entry which is preliminary data.</text>
</comment>
<dbReference type="OrthoDB" id="7274389at2"/>
<name>A0A7C8FU90_9MICO</name>
<keyword evidence="3" id="KW-1003">Cell membrane</keyword>
<evidence type="ECO:0000256" key="7">
    <source>
        <dbReference type="RuleBase" id="RU363032"/>
    </source>
</evidence>
<evidence type="ECO:0000313" key="9">
    <source>
        <dbReference type="EMBL" id="KAB1631700.1"/>
    </source>
</evidence>
<dbReference type="AlphaFoldDB" id="A0A7C8FU90"/>
<reference evidence="9 10" key="1">
    <citation type="submission" date="2019-09" db="EMBL/GenBank/DDBJ databases">
        <title>Phylogeny of genus Pseudoclavibacter and closely related genus.</title>
        <authorList>
            <person name="Li Y."/>
        </authorList>
    </citation>
    <scope>NUCLEOTIDE SEQUENCE [LARGE SCALE GENOMIC DNA]</scope>
    <source>
        <strain evidence="9 10">JCM 16921</strain>
    </source>
</reference>
<dbReference type="GO" id="GO:0055085">
    <property type="term" value="P:transmembrane transport"/>
    <property type="evidence" value="ECO:0007669"/>
    <property type="project" value="InterPro"/>
</dbReference>
<dbReference type="GO" id="GO:0005886">
    <property type="term" value="C:plasma membrane"/>
    <property type="evidence" value="ECO:0007669"/>
    <property type="project" value="UniProtKB-SubCell"/>
</dbReference>
<feature type="transmembrane region" description="Helical" evidence="7">
    <location>
        <begin position="70"/>
        <end position="89"/>
    </location>
</feature>
<feature type="transmembrane region" description="Helical" evidence="7">
    <location>
        <begin position="224"/>
        <end position="246"/>
    </location>
</feature>
<keyword evidence="6 7" id="KW-0472">Membrane</keyword>
<dbReference type="Proteomes" id="UP000481339">
    <property type="component" value="Unassembled WGS sequence"/>
</dbReference>
<feature type="transmembrane region" description="Helical" evidence="7">
    <location>
        <begin position="129"/>
        <end position="151"/>
    </location>
</feature>
<dbReference type="InterPro" id="IPR035906">
    <property type="entry name" value="MetI-like_sf"/>
</dbReference>
<evidence type="ECO:0000259" key="8">
    <source>
        <dbReference type="PROSITE" id="PS50928"/>
    </source>
</evidence>
<keyword evidence="5 7" id="KW-1133">Transmembrane helix</keyword>
<dbReference type="Gene3D" id="1.10.3720.10">
    <property type="entry name" value="MetI-like"/>
    <property type="match status" value="1"/>
</dbReference>
<evidence type="ECO:0000256" key="1">
    <source>
        <dbReference type="ARBA" id="ARBA00004651"/>
    </source>
</evidence>
<feature type="transmembrane region" description="Helical" evidence="7">
    <location>
        <begin position="12"/>
        <end position="30"/>
    </location>
</feature>
<evidence type="ECO:0000313" key="10">
    <source>
        <dbReference type="Proteomes" id="UP000481339"/>
    </source>
</evidence>
<proteinExistence type="inferred from homology"/>
<dbReference type="CDD" id="cd06261">
    <property type="entry name" value="TM_PBP2"/>
    <property type="match status" value="1"/>
</dbReference>
<comment type="subcellular location">
    <subcellularLocation>
        <location evidence="1 7">Cell membrane</location>
        <topology evidence="1 7">Multi-pass membrane protein</topology>
    </subcellularLocation>
</comment>
<feature type="transmembrane region" description="Helical" evidence="7">
    <location>
        <begin position="101"/>
        <end position="123"/>
    </location>
</feature>
<accession>A0A7C8FU90</accession>
<protein>
    <submittedName>
        <fullName evidence="9">ABC transporter permease</fullName>
    </submittedName>
</protein>
<evidence type="ECO:0000256" key="2">
    <source>
        <dbReference type="ARBA" id="ARBA00022448"/>
    </source>
</evidence>
<dbReference type="Pfam" id="PF00528">
    <property type="entry name" value="BPD_transp_1"/>
    <property type="match status" value="1"/>
</dbReference>
<dbReference type="PANTHER" id="PTHR30151:SF20">
    <property type="entry name" value="ABC TRANSPORTER PERMEASE PROTEIN HI_0355-RELATED"/>
    <property type="match status" value="1"/>
</dbReference>
<dbReference type="PROSITE" id="PS50928">
    <property type="entry name" value="ABC_TM1"/>
    <property type="match status" value="1"/>
</dbReference>
<dbReference type="PANTHER" id="PTHR30151">
    <property type="entry name" value="ALKANE SULFONATE ABC TRANSPORTER-RELATED, MEMBRANE SUBUNIT"/>
    <property type="match status" value="1"/>
</dbReference>
<evidence type="ECO:0000256" key="3">
    <source>
        <dbReference type="ARBA" id="ARBA00022475"/>
    </source>
</evidence>
<keyword evidence="10" id="KW-1185">Reference proteome</keyword>
<evidence type="ECO:0000256" key="6">
    <source>
        <dbReference type="ARBA" id="ARBA00023136"/>
    </source>
</evidence>
<dbReference type="InterPro" id="IPR000515">
    <property type="entry name" value="MetI-like"/>
</dbReference>
<gene>
    <name evidence="9" type="ORF">F8O02_07085</name>
</gene>
<evidence type="ECO:0000256" key="5">
    <source>
        <dbReference type="ARBA" id="ARBA00022989"/>
    </source>
</evidence>
<dbReference type="SUPFAM" id="SSF161098">
    <property type="entry name" value="MetI-like"/>
    <property type="match status" value="1"/>
</dbReference>
<keyword evidence="2 7" id="KW-0813">Transport</keyword>
<organism evidence="9 10">
    <name type="scientific">Pseudoclavibacter caeni</name>
    <dbReference type="NCBI Taxonomy" id="908846"/>
    <lineage>
        <taxon>Bacteria</taxon>
        <taxon>Bacillati</taxon>
        <taxon>Actinomycetota</taxon>
        <taxon>Actinomycetes</taxon>
        <taxon>Micrococcales</taxon>
        <taxon>Microbacteriaceae</taxon>
        <taxon>Pseudoclavibacter</taxon>
    </lineage>
</organism>
<evidence type="ECO:0000256" key="4">
    <source>
        <dbReference type="ARBA" id="ARBA00022692"/>
    </source>
</evidence>